<dbReference type="PANTHER" id="PTHR47843">
    <property type="entry name" value="BTB DOMAIN-CONTAINING PROTEIN-RELATED"/>
    <property type="match status" value="1"/>
</dbReference>
<dbReference type="Gene3D" id="3.30.710.10">
    <property type="entry name" value="Potassium Channel Kv1.1, Chain A"/>
    <property type="match status" value="1"/>
</dbReference>
<dbReference type="EMBL" id="ML996087">
    <property type="protein sequence ID" value="KAF2152092.1"/>
    <property type="molecule type" value="Genomic_DNA"/>
</dbReference>
<accession>A0A9P4IY93</accession>
<feature type="compositionally biased region" description="Basic residues" evidence="1">
    <location>
        <begin position="262"/>
        <end position="271"/>
    </location>
</feature>
<evidence type="ECO:0000313" key="2">
    <source>
        <dbReference type="EMBL" id="KAF2152092.1"/>
    </source>
</evidence>
<protein>
    <recommendedName>
        <fullName evidence="4">BTB domain-containing protein</fullName>
    </recommendedName>
</protein>
<comment type="caution">
    <text evidence="2">The sequence shown here is derived from an EMBL/GenBank/DDBJ whole genome shotgun (WGS) entry which is preliminary data.</text>
</comment>
<feature type="region of interest" description="Disordered" evidence="1">
    <location>
        <begin position="1"/>
        <end position="38"/>
    </location>
</feature>
<dbReference type="Proteomes" id="UP000799439">
    <property type="component" value="Unassembled WGS sequence"/>
</dbReference>
<sequence>MSQPIVVIDKPSDGAENDVDMTSETGRDENGGEDETGLEQIETEVADTPKFIDYLKSPIVEISLGEGDEQTMLYAHQGLLAQSPYLADLINSAGDATPTRRIALTEDVSAMASALEWLYKKDYFPTLSGSSSLEHDPTIPTPDNTGIALLRHARIYTLAKTLGLPDLSALAHRKIHLAESTARGEIAYARYVYGNTKVEDVQIRKPVAQFWATRSHVLRHEAEDSFKETCLSYPQFALDVLTMVLDAQEKRSGKLEPSGSVGRKRARMSQG</sequence>
<gene>
    <name evidence="2" type="ORF">K461DRAFT_279619</name>
</gene>
<feature type="region of interest" description="Disordered" evidence="1">
    <location>
        <begin position="251"/>
        <end position="271"/>
    </location>
</feature>
<proteinExistence type="predicted"/>
<organism evidence="2 3">
    <name type="scientific">Myriangium duriaei CBS 260.36</name>
    <dbReference type="NCBI Taxonomy" id="1168546"/>
    <lineage>
        <taxon>Eukaryota</taxon>
        <taxon>Fungi</taxon>
        <taxon>Dikarya</taxon>
        <taxon>Ascomycota</taxon>
        <taxon>Pezizomycotina</taxon>
        <taxon>Dothideomycetes</taxon>
        <taxon>Dothideomycetidae</taxon>
        <taxon>Myriangiales</taxon>
        <taxon>Myriangiaceae</taxon>
        <taxon>Myriangium</taxon>
    </lineage>
</organism>
<dbReference type="InterPro" id="IPR011333">
    <property type="entry name" value="SKP1/BTB/POZ_sf"/>
</dbReference>
<evidence type="ECO:0000256" key="1">
    <source>
        <dbReference type="SAM" id="MobiDB-lite"/>
    </source>
</evidence>
<reference evidence="2" key="1">
    <citation type="journal article" date="2020" name="Stud. Mycol.">
        <title>101 Dothideomycetes genomes: a test case for predicting lifestyles and emergence of pathogens.</title>
        <authorList>
            <person name="Haridas S."/>
            <person name="Albert R."/>
            <person name="Binder M."/>
            <person name="Bloem J."/>
            <person name="Labutti K."/>
            <person name="Salamov A."/>
            <person name="Andreopoulos B."/>
            <person name="Baker S."/>
            <person name="Barry K."/>
            <person name="Bills G."/>
            <person name="Bluhm B."/>
            <person name="Cannon C."/>
            <person name="Castanera R."/>
            <person name="Culley D."/>
            <person name="Daum C."/>
            <person name="Ezra D."/>
            <person name="Gonzalez J."/>
            <person name="Henrissat B."/>
            <person name="Kuo A."/>
            <person name="Liang C."/>
            <person name="Lipzen A."/>
            <person name="Lutzoni F."/>
            <person name="Magnuson J."/>
            <person name="Mondo S."/>
            <person name="Nolan M."/>
            <person name="Ohm R."/>
            <person name="Pangilinan J."/>
            <person name="Park H.-J."/>
            <person name="Ramirez L."/>
            <person name="Alfaro M."/>
            <person name="Sun H."/>
            <person name="Tritt A."/>
            <person name="Yoshinaga Y."/>
            <person name="Zwiers L.-H."/>
            <person name="Turgeon B."/>
            <person name="Goodwin S."/>
            <person name="Spatafora J."/>
            <person name="Crous P."/>
            <person name="Grigoriev I."/>
        </authorList>
    </citation>
    <scope>NUCLEOTIDE SEQUENCE</scope>
    <source>
        <strain evidence="2">CBS 260.36</strain>
    </source>
</reference>
<dbReference type="PANTHER" id="PTHR47843:SF3">
    <property type="entry name" value="BTB DOMAIN-CONTAINING PROTEIN"/>
    <property type="match status" value="1"/>
</dbReference>
<keyword evidence="3" id="KW-1185">Reference proteome</keyword>
<evidence type="ECO:0008006" key="4">
    <source>
        <dbReference type="Google" id="ProtNLM"/>
    </source>
</evidence>
<evidence type="ECO:0000313" key="3">
    <source>
        <dbReference type="Proteomes" id="UP000799439"/>
    </source>
</evidence>
<dbReference type="OrthoDB" id="3926209at2759"/>
<dbReference type="AlphaFoldDB" id="A0A9P4IY93"/>
<name>A0A9P4IY93_9PEZI</name>